<sequence>MTDSATLIELDGRIAAVRENIRNLADQASSLHGASNESRVSDRIAALEEMLAVLIKEREALE</sequence>
<reference evidence="2" key="1">
    <citation type="journal article" date="2019" name="Int. J. Syst. Evol. Microbiol.">
        <title>The Global Catalogue of Microorganisms (GCM) 10K type strain sequencing project: providing services to taxonomists for standard genome sequencing and annotation.</title>
        <authorList>
            <consortium name="The Broad Institute Genomics Platform"/>
            <consortium name="The Broad Institute Genome Sequencing Center for Infectious Disease"/>
            <person name="Wu L."/>
            <person name="Ma J."/>
        </authorList>
    </citation>
    <scope>NUCLEOTIDE SEQUENCE [LARGE SCALE GENOMIC DNA]</scope>
    <source>
        <strain evidence="2">KACC 12633</strain>
    </source>
</reference>
<protein>
    <submittedName>
        <fullName evidence="1">Uncharacterized protein</fullName>
    </submittedName>
</protein>
<dbReference type="EMBL" id="JBHSML010000002">
    <property type="protein sequence ID" value="MFC5514896.1"/>
    <property type="molecule type" value="Genomic_DNA"/>
</dbReference>
<name>A0ABW0PQH0_9HYPH</name>
<comment type="caution">
    <text evidence="1">The sequence shown here is derived from an EMBL/GenBank/DDBJ whole genome shotgun (WGS) entry which is preliminary data.</text>
</comment>
<dbReference type="Proteomes" id="UP001596150">
    <property type="component" value="Unassembled WGS sequence"/>
</dbReference>
<proteinExistence type="predicted"/>
<evidence type="ECO:0000313" key="1">
    <source>
        <dbReference type="EMBL" id="MFC5514896.1"/>
    </source>
</evidence>
<dbReference type="RefSeq" id="WP_266342916.1">
    <property type="nucleotide sequence ID" value="NZ_JAPKNH010000002.1"/>
</dbReference>
<evidence type="ECO:0000313" key="2">
    <source>
        <dbReference type="Proteomes" id="UP001596150"/>
    </source>
</evidence>
<keyword evidence="2" id="KW-1185">Reference proteome</keyword>
<gene>
    <name evidence="1" type="ORF">ACFPP9_03855</name>
</gene>
<accession>A0ABW0PQH0</accession>
<organism evidence="1 2">
    <name type="scientific">Kaistia terrae</name>
    <dbReference type="NCBI Taxonomy" id="537017"/>
    <lineage>
        <taxon>Bacteria</taxon>
        <taxon>Pseudomonadati</taxon>
        <taxon>Pseudomonadota</taxon>
        <taxon>Alphaproteobacteria</taxon>
        <taxon>Hyphomicrobiales</taxon>
        <taxon>Kaistiaceae</taxon>
        <taxon>Kaistia</taxon>
    </lineage>
</organism>